<dbReference type="Gene3D" id="3.40.50.2000">
    <property type="entry name" value="Glycogen Phosphorylase B"/>
    <property type="match status" value="1"/>
</dbReference>
<dbReference type="PANTHER" id="PTHR43025">
    <property type="entry name" value="MONOGALACTOSYLDIACYLGLYCEROL SYNTHASE"/>
    <property type="match status" value="1"/>
</dbReference>
<evidence type="ECO:0000256" key="2">
    <source>
        <dbReference type="ARBA" id="ARBA00006962"/>
    </source>
</evidence>
<keyword evidence="3" id="KW-0328">Glycosyltransferase</keyword>
<evidence type="ECO:0000259" key="5">
    <source>
        <dbReference type="Pfam" id="PF04101"/>
    </source>
</evidence>
<proteinExistence type="inferred from homology"/>
<evidence type="ECO:0000256" key="1">
    <source>
        <dbReference type="ARBA" id="ARBA00004370"/>
    </source>
</evidence>
<reference evidence="8" key="1">
    <citation type="submission" date="2011-12" db="EMBL/GenBank/DDBJ databases">
        <title>Complete sequence of Clostridium clariflavum DSM 19732.</title>
        <authorList>
            <consortium name="US DOE Joint Genome Institute"/>
            <person name="Lucas S."/>
            <person name="Han J."/>
            <person name="Lapidus A."/>
            <person name="Cheng J.-F."/>
            <person name="Goodwin L."/>
            <person name="Pitluck S."/>
            <person name="Peters L."/>
            <person name="Teshima H."/>
            <person name="Detter J.C."/>
            <person name="Han C."/>
            <person name="Tapia R."/>
            <person name="Land M."/>
            <person name="Hauser L."/>
            <person name="Kyrpides N."/>
            <person name="Ivanova N."/>
            <person name="Pagani I."/>
            <person name="Kitzmiller T."/>
            <person name="Lynd L."/>
            <person name="Izquierdo J."/>
            <person name="Woyke T."/>
        </authorList>
    </citation>
    <scope>NUCLEOTIDE SEQUENCE [LARGE SCALE GENOMIC DNA]</scope>
    <source>
        <strain evidence="8">DSM 19732 / NBRC 101661 / EBR45</strain>
    </source>
</reference>
<gene>
    <name evidence="7" type="ordered locus">Clocl_2860</name>
</gene>
<dbReference type="STRING" id="720554.Clocl_2860"/>
<dbReference type="InterPro" id="IPR050519">
    <property type="entry name" value="Glycosyltransf_28_UgtP"/>
</dbReference>
<dbReference type="EMBL" id="CP003065">
    <property type="protein sequence ID" value="AEV69409.1"/>
    <property type="molecule type" value="Genomic_DNA"/>
</dbReference>
<evidence type="ECO:0000313" key="7">
    <source>
        <dbReference type="EMBL" id="AEV69409.1"/>
    </source>
</evidence>
<evidence type="ECO:0000256" key="3">
    <source>
        <dbReference type="ARBA" id="ARBA00022676"/>
    </source>
</evidence>
<organism evidence="7 8">
    <name type="scientific">Acetivibrio clariflavus (strain DSM 19732 / NBRC 101661 / EBR45)</name>
    <name type="common">Clostridium clariflavum</name>
    <dbReference type="NCBI Taxonomy" id="720554"/>
    <lineage>
        <taxon>Bacteria</taxon>
        <taxon>Bacillati</taxon>
        <taxon>Bacillota</taxon>
        <taxon>Clostridia</taxon>
        <taxon>Eubacteriales</taxon>
        <taxon>Oscillospiraceae</taxon>
        <taxon>Acetivibrio</taxon>
    </lineage>
</organism>
<keyword evidence="8" id="KW-1185">Reference proteome</keyword>
<evidence type="ECO:0000313" key="8">
    <source>
        <dbReference type="Proteomes" id="UP000005435"/>
    </source>
</evidence>
<dbReference type="RefSeq" id="WP_014255958.1">
    <property type="nucleotide sequence ID" value="NC_016627.1"/>
</dbReference>
<dbReference type="GO" id="GO:0016758">
    <property type="term" value="F:hexosyltransferase activity"/>
    <property type="evidence" value="ECO:0007669"/>
    <property type="project" value="InterPro"/>
</dbReference>
<dbReference type="OrthoDB" id="9815663at2"/>
<comment type="similarity">
    <text evidence="2">Belongs to the glycosyltransferase 28 family.</text>
</comment>
<feature type="domain" description="Glycosyl transferase family 28 C-terminal" evidence="5">
    <location>
        <begin position="224"/>
        <end position="352"/>
    </location>
</feature>
<dbReference type="Proteomes" id="UP000005435">
    <property type="component" value="Chromosome"/>
</dbReference>
<dbReference type="InterPro" id="IPR009695">
    <property type="entry name" value="Diacylglyc_glucosyltr_N"/>
</dbReference>
<dbReference type="AlphaFoldDB" id="G8LSQ7"/>
<dbReference type="GO" id="GO:0016020">
    <property type="term" value="C:membrane"/>
    <property type="evidence" value="ECO:0007669"/>
    <property type="project" value="UniProtKB-SubCell"/>
</dbReference>
<dbReference type="Pfam" id="PF06925">
    <property type="entry name" value="MGDG_synth"/>
    <property type="match status" value="1"/>
</dbReference>
<dbReference type="KEGG" id="ccl:Clocl_2860"/>
<accession>G8LSQ7</accession>
<dbReference type="SUPFAM" id="SSF53756">
    <property type="entry name" value="UDP-Glycosyltransferase/glycogen phosphorylase"/>
    <property type="match status" value="1"/>
</dbReference>
<sequence>MAKNILIISSDYTGHGHKSITDSLLEKFSLYPDVNVHVVDGFTFIGNLGLRIGKLYGSITRNAKELWKLIWDMSLKRPSLVNEMVEVSIRDNFLDLLRNIKPDLILSVHPNFNGSVLNILEENNIKIPFVTFIADLVSITPLWADPRADYIICPTKESKYKCLEFGVSESKLKLIGFPVRQKFLEHLTKDTEQRTYTRNRPLECLIMSGGEGSGNMSTIARILLKNFNCKVKIVTGRNKILKRRLERTLYDKFGTERVEIYGFTENVQDLMLSSDLAITRGSPNTMMEVVACNVPLIVTGNLPGQEEGNPGYIIKHNLGVVCKDTRRLKSVVKELLVNNGSKLKQIKRSQKKFLNPNVAKEIVDFILSIETPEKINIPDENATKFWDIGKKISIPRKIKLKRKIILKKNKSI</sequence>
<dbReference type="HOGENOM" id="CLU_028367_0_1_9"/>
<keyword evidence="4 7" id="KW-0808">Transferase</keyword>
<evidence type="ECO:0000256" key="4">
    <source>
        <dbReference type="ARBA" id="ARBA00022679"/>
    </source>
</evidence>
<dbReference type="InterPro" id="IPR007235">
    <property type="entry name" value="Glyco_trans_28_C"/>
</dbReference>
<name>G8LSQ7_ACECE</name>
<dbReference type="eggNOG" id="COG0707">
    <property type="taxonomic scope" value="Bacteria"/>
</dbReference>
<feature type="domain" description="Diacylglycerol glucosyltransferase N-terminal" evidence="6">
    <location>
        <begin position="19"/>
        <end position="179"/>
    </location>
</feature>
<comment type="subcellular location">
    <subcellularLocation>
        <location evidence="1">Membrane</location>
    </subcellularLocation>
</comment>
<reference evidence="7 8" key="2">
    <citation type="journal article" date="2012" name="Stand. Genomic Sci.">
        <title>Complete Genome Sequence of Clostridium clariflavum DSM 19732.</title>
        <authorList>
            <person name="Izquierdo J.A."/>
            <person name="Goodwin L."/>
            <person name="Davenport K.W."/>
            <person name="Teshima H."/>
            <person name="Bruce D."/>
            <person name="Detter C."/>
            <person name="Tapia R."/>
            <person name="Han S."/>
            <person name="Land M."/>
            <person name="Hauser L."/>
            <person name="Jeffries C.D."/>
            <person name="Han J."/>
            <person name="Pitluck S."/>
            <person name="Nolan M."/>
            <person name="Chen A."/>
            <person name="Huntemann M."/>
            <person name="Mavromatis K."/>
            <person name="Mikhailova N."/>
            <person name="Liolios K."/>
            <person name="Woyke T."/>
            <person name="Lynd L.R."/>
        </authorList>
    </citation>
    <scope>NUCLEOTIDE SEQUENCE [LARGE SCALE GENOMIC DNA]</scope>
    <source>
        <strain evidence="8">DSM 19732 / NBRC 101661 / EBR45</strain>
    </source>
</reference>
<evidence type="ECO:0000259" key="6">
    <source>
        <dbReference type="Pfam" id="PF06925"/>
    </source>
</evidence>
<dbReference type="GO" id="GO:0009247">
    <property type="term" value="P:glycolipid biosynthetic process"/>
    <property type="evidence" value="ECO:0007669"/>
    <property type="project" value="InterPro"/>
</dbReference>
<dbReference type="Pfam" id="PF04101">
    <property type="entry name" value="Glyco_tran_28_C"/>
    <property type="match status" value="1"/>
</dbReference>
<protein>
    <submittedName>
        <fullName evidence="7">UDP-N-acetylglucosamine:LPS N-acetylglucosamine transferase</fullName>
    </submittedName>
</protein>
<dbReference type="PANTHER" id="PTHR43025:SF3">
    <property type="entry name" value="MONOGALACTOSYLDIACYLGLYCEROL SYNTHASE 1, CHLOROPLASTIC"/>
    <property type="match status" value="1"/>
</dbReference>